<evidence type="ECO:0000256" key="1">
    <source>
        <dbReference type="SAM" id="MobiDB-lite"/>
    </source>
</evidence>
<proteinExistence type="predicted"/>
<accession>A0AAV3YYM2</accession>
<dbReference type="EMBL" id="BLXT01001714">
    <property type="protein sequence ID" value="GFN87416.1"/>
    <property type="molecule type" value="Genomic_DNA"/>
</dbReference>
<evidence type="ECO:0000313" key="3">
    <source>
        <dbReference type="Proteomes" id="UP000735302"/>
    </source>
</evidence>
<gene>
    <name evidence="2" type="ORF">PoB_001392200</name>
</gene>
<protein>
    <submittedName>
        <fullName evidence="2">Uncharacterized protein</fullName>
    </submittedName>
</protein>
<sequence>MAPNGDDIKKLIKDVKEQRNLAVSAASRPRSVGFPGFSHTRPFLGKGNPRFHNSKGRGQWTNHRVGPTTSKAKRGKQYQH</sequence>
<organism evidence="2 3">
    <name type="scientific">Plakobranchus ocellatus</name>
    <dbReference type="NCBI Taxonomy" id="259542"/>
    <lineage>
        <taxon>Eukaryota</taxon>
        <taxon>Metazoa</taxon>
        <taxon>Spiralia</taxon>
        <taxon>Lophotrochozoa</taxon>
        <taxon>Mollusca</taxon>
        <taxon>Gastropoda</taxon>
        <taxon>Heterobranchia</taxon>
        <taxon>Euthyneura</taxon>
        <taxon>Panpulmonata</taxon>
        <taxon>Sacoglossa</taxon>
        <taxon>Placobranchoidea</taxon>
        <taxon>Plakobranchidae</taxon>
        <taxon>Plakobranchus</taxon>
    </lineage>
</organism>
<feature type="compositionally biased region" description="Polar residues" evidence="1">
    <location>
        <begin position="59"/>
        <end position="70"/>
    </location>
</feature>
<feature type="compositionally biased region" description="Basic residues" evidence="1">
    <location>
        <begin position="71"/>
        <end position="80"/>
    </location>
</feature>
<comment type="caution">
    <text evidence="2">The sequence shown here is derived from an EMBL/GenBank/DDBJ whole genome shotgun (WGS) entry which is preliminary data.</text>
</comment>
<evidence type="ECO:0000313" key="2">
    <source>
        <dbReference type="EMBL" id="GFN87416.1"/>
    </source>
</evidence>
<keyword evidence="3" id="KW-1185">Reference proteome</keyword>
<feature type="region of interest" description="Disordered" evidence="1">
    <location>
        <begin position="23"/>
        <end position="80"/>
    </location>
</feature>
<dbReference type="AlphaFoldDB" id="A0AAV3YYM2"/>
<reference evidence="2 3" key="1">
    <citation type="journal article" date="2021" name="Elife">
        <title>Chloroplast acquisition without the gene transfer in kleptoplastic sea slugs, Plakobranchus ocellatus.</title>
        <authorList>
            <person name="Maeda T."/>
            <person name="Takahashi S."/>
            <person name="Yoshida T."/>
            <person name="Shimamura S."/>
            <person name="Takaki Y."/>
            <person name="Nagai Y."/>
            <person name="Toyoda A."/>
            <person name="Suzuki Y."/>
            <person name="Arimoto A."/>
            <person name="Ishii H."/>
            <person name="Satoh N."/>
            <person name="Nishiyama T."/>
            <person name="Hasebe M."/>
            <person name="Maruyama T."/>
            <person name="Minagawa J."/>
            <person name="Obokata J."/>
            <person name="Shigenobu S."/>
        </authorList>
    </citation>
    <scope>NUCLEOTIDE SEQUENCE [LARGE SCALE GENOMIC DNA]</scope>
</reference>
<dbReference type="Proteomes" id="UP000735302">
    <property type="component" value="Unassembled WGS sequence"/>
</dbReference>
<name>A0AAV3YYM2_9GAST</name>